<evidence type="ECO:0000313" key="2">
    <source>
        <dbReference type="EMBL" id="EKF32129.1"/>
    </source>
</evidence>
<sequence length="1157" mass="131991">MSSIQLDEYDLYAVDRTFVLSLFHGFCTAVPGSVRQEIVTTEADAVQFVMILRPRLTSFTHRSNISLRHPAVSMAARLYYNELRAFFREDSRMPGDNAAPKNVPVAGSSASGREYLGERRGSSYTSWPGVIAKPITVEQLTQNNWELMGSCHDVLLRNSQPRRIAVLAIASNELVNDIICRYWERITVPSGTMGFRHSSTVGSNEASKSFTFTETGSGIYATHMTALQYVYLHLRIAGILLPPSSLQTEILDSIILDLRVDAMLSGKKGGLSFGKPPELCGYRSTDDEFDDDSVGLESAPNDPLHTVDEDLIQMVEPFGASKIPFNMNKFKTSLDDLPDISFGQFWMSMLELSDNWTSTSHPMEHAIFLMELYCEVFAHEWDDEELSLLKALRANAETRHQEDAFSLMDDDERSLHILSEFTQMVSSIDEFAITGLLYQPNLMPFRKNILVASDAVSDGVSNMAAFSFQGSVSNVRPSTASSMWSESKQEVQLSRQKREKPQLITSDISTLRGRHSEGDEDATEHATGTKREDKEKKKGLYHEGRHMDVDKETLEEDEGVREDGHRRSSRDRKKQLRIGRSRREGEEGVEVEEGEKGEDEGYDDKQAVDREGRRRRKKEAGEIRSRRGDILDNERRERRYRIGDDGKRLSWRDSEASFESMYSYDSSDPIGRRADAYKKGHPHRRYSTKAFHDHEGREDEEYTVGADGVRRRRSRGGPRRSGYSKRDKYGEGGEDDKDSLSTESSSSYSVPDDELTPTSLSRRQKERERKQAEHLLRRRKRQEARQRRSQMPTAAEIAEKRNRIVQTLQMKGIHISGDALTDDDIAELGDENISEELLRRLLVDSGYAIDEIKESDFLHILSGEKEPQPADVSAEERSNVLAALRAQPSRRPPETEYARRRREAQEKLLRDEKRAAAMKRREDRRIAIKKHEEESYLREETDELKPPFSSLEDVEVLGLPGPGIAPTAPRRPPPRREGSLPFVMPQPVQFENELLTRMWKPVMWRAVQRRVRGKMPAHRPVVGEDDMELKSFPQLVIEKPSKGTPAGLHEHSPTQLEMFYRGIRPERLVKGRVPLAQPTSILGGTYHQLPSIQSHWKRRQDLQGGLTPEPPPPRQCAPVKLFSLTTKTTFAEALKESLQRYIDDKEYLDVIYRSYLR</sequence>
<feature type="compositionally biased region" description="Basic residues" evidence="1">
    <location>
        <begin position="567"/>
        <end position="580"/>
    </location>
</feature>
<feature type="region of interest" description="Disordered" evidence="1">
    <location>
        <begin position="962"/>
        <end position="982"/>
    </location>
</feature>
<dbReference type="Proteomes" id="UP000007350">
    <property type="component" value="Unassembled WGS sequence"/>
</dbReference>
<feature type="region of interest" description="Disordered" evidence="1">
    <location>
        <begin position="661"/>
        <end position="794"/>
    </location>
</feature>
<dbReference type="AlphaFoldDB" id="K2N2H3"/>
<feature type="region of interest" description="Disordered" evidence="1">
    <location>
        <begin position="882"/>
        <end position="907"/>
    </location>
</feature>
<feature type="region of interest" description="Disordered" evidence="1">
    <location>
        <begin position="477"/>
        <end position="632"/>
    </location>
</feature>
<feature type="compositionally biased region" description="Basic and acidic residues" evidence="1">
    <location>
        <begin position="603"/>
        <end position="612"/>
    </location>
</feature>
<feature type="compositionally biased region" description="Low complexity" evidence="1">
    <location>
        <begin position="741"/>
        <end position="750"/>
    </location>
</feature>
<dbReference type="OrthoDB" id="273748at2759"/>
<dbReference type="EMBL" id="AHKC01010382">
    <property type="protein sequence ID" value="EKF32129.1"/>
    <property type="molecule type" value="Genomic_DNA"/>
</dbReference>
<accession>K2N2H3</accession>
<comment type="caution">
    <text evidence="2">The sequence shown here is derived from an EMBL/GenBank/DDBJ whole genome shotgun (WGS) entry which is preliminary data.</text>
</comment>
<feature type="compositionally biased region" description="Basic and acidic residues" evidence="1">
    <location>
        <begin position="523"/>
        <end position="552"/>
    </location>
</feature>
<name>K2N2H3_TRYCR</name>
<evidence type="ECO:0000313" key="3">
    <source>
        <dbReference type="Proteomes" id="UP000007350"/>
    </source>
</evidence>
<proteinExistence type="predicted"/>
<protein>
    <submittedName>
        <fullName evidence="2">Uncharacterized protein</fullName>
    </submittedName>
</protein>
<keyword evidence="3" id="KW-1185">Reference proteome</keyword>
<feature type="compositionally biased region" description="Acidic residues" evidence="1">
    <location>
        <begin position="587"/>
        <end position="602"/>
    </location>
</feature>
<evidence type="ECO:0000256" key="1">
    <source>
        <dbReference type="SAM" id="MobiDB-lite"/>
    </source>
</evidence>
<feature type="compositionally biased region" description="Basic and acidic residues" evidence="1">
    <location>
        <begin position="763"/>
        <end position="775"/>
    </location>
</feature>
<feature type="compositionally biased region" description="Basic and acidic residues" evidence="1">
    <location>
        <begin position="619"/>
        <end position="632"/>
    </location>
</feature>
<feature type="compositionally biased region" description="Basic and acidic residues" evidence="1">
    <location>
        <begin position="891"/>
        <end position="907"/>
    </location>
</feature>
<reference evidence="2 3" key="1">
    <citation type="journal article" date="2012" name="BMC Genomics">
        <title>Comparative genomic analysis of human infective Trypanosoma cruzi lineages with the bat-restricted subspecies T. cruzi marinkellei.</title>
        <authorList>
            <person name="Franzen O."/>
            <person name="Talavera-Lopez C."/>
            <person name="Ochaya S."/>
            <person name="Butler C.E."/>
            <person name="Messenger L.A."/>
            <person name="Lewis M.D."/>
            <person name="Llewellyn M.S."/>
            <person name="Marinkelle C.J."/>
            <person name="Tyler K.M."/>
            <person name="Miles M.A."/>
            <person name="Andersson B."/>
        </authorList>
    </citation>
    <scope>NUCLEOTIDE SEQUENCE [LARGE SCALE GENOMIC DNA]</scope>
    <source>
        <strain evidence="2 3">B7</strain>
    </source>
</reference>
<organism evidence="2 3">
    <name type="scientific">Trypanosoma cruzi marinkellei</name>
    <dbReference type="NCBI Taxonomy" id="85056"/>
    <lineage>
        <taxon>Eukaryota</taxon>
        <taxon>Discoba</taxon>
        <taxon>Euglenozoa</taxon>
        <taxon>Kinetoplastea</taxon>
        <taxon>Metakinetoplastina</taxon>
        <taxon>Trypanosomatida</taxon>
        <taxon>Trypanosomatidae</taxon>
        <taxon>Trypanosoma</taxon>
        <taxon>Schizotrypanum</taxon>
    </lineage>
</organism>
<feature type="compositionally biased region" description="Polar residues" evidence="1">
    <location>
        <begin position="477"/>
        <end position="494"/>
    </location>
</feature>
<gene>
    <name evidence="2" type="ORF">MOQ_004025</name>
</gene>